<proteinExistence type="predicted"/>
<sequence length="277" mass="31277">MASFLPSSYLPLSPKFDRSHLLHQKPHNCCSNPYPSDTNQHPSVFPKFSFISLKKSPSNLLSTISAIGAANEGTIPVINYEDLMMKDWSFLENDETNSEEELMQKTDQIISGAEIEETSKVVISIGSEGFVDRLMNSSPCEQLLVVHDSLLTLACIKEKYDKIKCWQGELIYLPEKWGSFDAFFLYFLPGLSSQLEQVLEMLAKRSLPGARLVISHPQGRQGAQEQKKKYPDIVVSELPDKKTLQTAAANYSFQIDKYVDEPGFYLAVLKFRDNKPL</sequence>
<comment type="caution">
    <text evidence="1">The sequence shown here is derived from an EMBL/GenBank/DDBJ whole genome shotgun (WGS) entry which is preliminary data.</text>
</comment>
<evidence type="ECO:0000313" key="2">
    <source>
        <dbReference type="Proteomes" id="UP001060085"/>
    </source>
</evidence>
<evidence type="ECO:0000313" key="1">
    <source>
        <dbReference type="EMBL" id="KAI5671685.1"/>
    </source>
</evidence>
<reference evidence="2" key="1">
    <citation type="journal article" date="2023" name="Nat. Plants">
        <title>Single-cell RNA sequencing provides a high-resolution roadmap for understanding the multicellular compartmentation of specialized metabolism.</title>
        <authorList>
            <person name="Sun S."/>
            <person name="Shen X."/>
            <person name="Li Y."/>
            <person name="Li Y."/>
            <person name="Wang S."/>
            <person name="Li R."/>
            <person name="Zhang H."/>
            <person name="Shen G."/>
            <person name="Guo B."/>
            <person name="Wei J."/>
            <person name="Xu J."/>
            <person name="St-Pierre B."/>
            <person name="Chen S."/>
            <person name="Sun C."/>
        </authorList>
    </citation>
    <scope>NUCLEOTIDE SEQUENCE [LARGE SCALE GENOMIC DNA]</scope>
</reference>
<organism evidence="1 2">
    <name type="scientific">Catharanthus roseus</name>
    <name type="common">Madagascar periwinkle</name>
    <name type="synonym">Vinca rosea</name>
    <dbReference type="NCBI Taxonomy" id="4058"/>
    <lineage>
        <taxon>Eukaryota</taxon>
        <taxon>Viridiplantae</taxon>
        <taxon>Streptophyta</taxon>
        <taxon>Embryophyta</taxon>
        <taxon>Tracheophyta</taxon>
        <taxon>Spermatophyta</taxon>
        <taxon>Magnoliopsida</taxon>
        <taxon>eudicotyledons</taxon>
        <taxon>Gunneridae</taxon>
        <taxon>Pentapetalae</taxon>
        <taxon>asterids</taxon>
        <taxon>lamiids</taxon>
        <taxon>Gentianales</taxon>
        <taxon>Apocynaceae</taxon>
        <taxon>Rauvolfioideae</taxon>
        <taxon>Vinceae</taxon>
        <taxon>Catharanthinae</taxon>
        <taxon>Catharanthus</taxon>
    </lineage>
</organism>
<gene>
    <name evidence="1" type="ORF">M9H77_12049</name>
</gene>
<keyword evidence="2" id="KW-1185">Reference proteome</keyword>
<name>A0ACC0BGD8_CATRO</name>
<dbReference type="Proteomes" id="UP001060085">
    <property type="component" value="Linkage Group LG03"/>
</dbReference>
<protein>
    <submittedName>
        <fullName evidence="1">Uncharacterized protein</fullName>
    </submittedName>
</protein>
<dbReference type="EMBL" id="CM044703">
    <property type="protein sequence ID" value="KAI5671685.1"/>
    <property type="molecule type" value="Genomic_DNA"/>
</dbReference>
<accession>A0ACC0BGD8</accession>